<dbReference type="InterPro" id="IPR032808">
    <property type="entry name" value="DoxX"/>
</dbReference>
<feature type="transmembrane region" description="Helical" evidence="7">
    <location>
        <begin position="12"/>
        <end position="28"/>
    </location>
</feature>
<evidence type="ECO:0000256" key="5">
    <source>
        <dbReference type="ARBA" id="ARBA00022989"/>
    </source>
</evidence>
<feature type="transmembrane region" description="Helical" evidence="7">
    <location>
        <begin position="107"/>
        <end position="128"/>
    </location>
</feature>
<dbReference type="RefSeq" id="WP_344760708.1">
    <property type="nucleotide sequence ID" value="NZ_BAAAZU010000031.1"/>
</dbReference>
<proteinExistence type="inferred from homology"/>
<keyword evidence="6 7" id="KW-0472">Membrane</keyword>
<evidence type="ECO:0000256" key="4">
    <source>
        <dbReference type="ARBA" id="ARBA00022692"/>
    </source>
</evidence>
<evidence type="ECO:0000313" key="9">
    <source>
        <dbReference type="Proteomes" id="UP001501727"/>
    </source>
</evidence>
<dbReference type="PANTHER" id="PTHR33452:SF1">
    <property type="entry name" value="INNER MEMBRANE PROTEIN YPHA-RELATED"/>
    <property type="match status" value="1"/>
</dbReference>
<gene>
    <name evidence="8" type="ORF">GCM10022229_28640</name>
</gene>
<keyword evidence="5 7" id="KW-1133">Transmembrane helix</keyword>
<comment type="caution">
    <text evidence="8">The sequence shown here is derived from an EMBL/GenBank/DDBJ whole genome shotgun (WGS) entry which is preliminary data.</text>
</comment>
<dbReference type="EMBL" id="BAAAZU010000031">
    <property type="protein sequence ID" value="GAA3933148.1"/>
    <property type="molecule type" value="Genomic_DNA"/>
</dbReference>
<dbReference type="Pfam" id="PF07681">
    <property type="entry name" value="DoxX"/>
    <property type="match status" value="1"/>
</dbReference>
<dbReference type="Proteomes" id="UP001501727">
    <property type="component" value="Unassembled WGS sequence"/>
</dbReference>
<keyword evidence="3" id="KW-1003">Cell membrane</keyword>
<sequence>MNQAAMQDFGKLVLRIALGALILLHGISKLKNGLGPIEGMVVAHGFPGFVAYGVLIGEVLAPLMLLFGFHARIGAVIVAVNMLFAFVLAHMGQLGQLNDQGGWALELQGMFLFTAIAIVLIGPGRYAINQR</sequence>
<evidence type="ECO:0000256" key="7">
    <source>
        <dbReference type="SAM" id="Phobius"/>
    </source>
</evidence>
<keyword evidence="9" id="KW-1185">Reference proteome</keyword>
<feature type="transmembrane region" description="Helical" evidence="7">
    <location>
        <begin position="76"/>
        <end position="95"/>
    </location>
</feature>
<evidence type="ECO:0000256" key="2">
    <source>
        <dbReference type="ARBA" id="ARBA00006679"/>
    </source>
</evidence>
<feature type="transmembrane region" description="Helical" evidence="7">
    <location>
        <begin position="48"/>
        <end position="69"/>
    </location>
</feature>
<reference evidence="9" key="1">
    <citation type="journal article" date="2019" name="Int. J. Syst. Evol. Microbiol.">
        <title>The Global Catalogue of Microorganisms (GCM) 10K type strain sequencing project: providing services to taxonomists for standard genome sequencing and annotation.</title>
        <authorList>
            <consortium name="The Broad Institute Genomics Platform"/>
            <consortium name="The Broad Institute Genome Sequencing Center for Infectious Disease"/>
            <person name="Wu L."/>
            <person name="Ma J."/>
        </authorList>
    </citation>
    <scope>NUCLEOTIDE SEQUENCE [LARGE SCALE GENOMIC DNA]</scope>
    <source>
        <strain evidence="9">JCM 16916</strain>
    </source>
</reference>
<protein>
    <submittedName>
        <fullName evidence="8">DoxX family protein</fullName>
    </submittedName>
</protein>
<comment type="subcellular location">
    <subcellularLocation>
        <location evidence="1">Cell membrane</location>
        <topology evidence="1">Multi-pass membrane protein</topology>
    </subcellularLocation>
</comment>
<comment type="similarity">
    <text evidence="2">Belongs to the DoxX family.</text>
</comment>
<dbReference type="InterPro" id="IPR051907">
    <property type="entry name" value="DoxX-like_oxidoreductase"/>
</dbReference>
<organism evidence="8 9">
    <name type="scientific">Luteimonas lutimaris</name>
    <dbReference type="NCBI Taxonomy" id="698645"/>
    <lineage>
        <taxon>Bacteria</taxon>
        <taxon>Pseudomonadati</taxon>
        <taxon>Pseudomonadota</taxon>
        <taxon>Gammaproteobacteria</taxon>
        <taxon>Lysobacterales</taxon>
        <taxon>Lysobacteraceae</taxon>
        <taxon>Luteimonas</taxon>
    </lineage>
</organism>
<name>A0ABP7MZR0_9GAMM</name>
<accession>A0ABP7MZR0</accession>
<dbReference type="PANTHER" id="PTHR33452">
    <property type="entry name" value="OXIDOREDUCTASE CATD-RELATED"/>
    <property type="match status" value="1"/>
</dbReference>
<evidence type="ECO:0000256" key="1">
    <source>
        <dbReference type="ARBA" id="ARBA00004651"/>
    </source>
</evidence>
<evidence type="ECO:0000313" key="8">
    <source>
        <dbReference type="EMBL" id="GAA3933148.1"/>
    </source>
</evidence>
<keyword evidence="4 7" id="KW-0812">Transmembrane</keyword>
<evidence type="ECO:0000256" key="6">
    <source>
        <dbReference type="ARBA" id="ARBA00023136"/>
    </source>
</evidence>
<evidence type="ECO:0000256" key="3">
    <source>
        <dbReference type="ARBA" id="ARBA00022475"/>
    </source>
</evidence>